<name>A0A2A2K1Y4_9BILA</name>
<evidence type="ECO:0000259" key="4">
    <source>
        <dbReference type="SMART" id="SM00099"/>
    </source>
</evidence>
<dbReference type="GO" id="GO:0005634">
    <property type="term" value="C:nucleus"/>
    <property type="evidence" value="ECO:0007669"/>
    <property type="project" value="TreeGrafter"/>
</dbReference>
<dbReference type="EMBL" id="LIAE01009863">
    <property type="protein sequence ID" value="PAV67945.1"/>
    <property type="molecule type" value="Genomic_DNA"/>
</dbReference>
<reference evidence="5 6" key="1">
    <citation type="journal article" date="2017" name="Curr. Biol.">
        <title>Genome architecture and evolution of a unichromosomal asexual nematode.</title>
        <authorList>
            <person name="Fradin H."/>
            <person name="Zegar C."/>
            <person name="Gutwein M."/>
            <person name="Lucas J."/>
            <person name="Kovtun M."/>
            <person name="Corcoran D."/>
            <person name="Baugh L.R."/>
            <person name="Kiontke K."/>
            <person name="Gunsalus K."/>
            <person name="Fitch D.H."/>
            <person name="Piano F."/>
        </authorList>
    </citation>
    <scope>NUCLEOTIDE SEQUENCE [LARGE SCALE GENOMIC DNA]</scope>
    <source>
        <strain evidence="5">PF1309</strain>
    </source>
</reference>
<dbReference type="SMART" id="SM00099">
    <property type="entry name" value="btg1"/>
    <property type="match status" value="1"/>
</dbReference>
<dbReference type="Gene3D" id="3.90.640.90">
    <property type="entry name" value="Anti-proliferative protein, N-terminal domain"/>
    <property type="match status" value="1"/>
</dbReference>
<evidence type="ECO:0000256" key="3">
    <source>
        <dbReference type="SAM" id="MobiDB-lite"/>
    </source>
</evidence>
<comment type="similarity">
    <text evidence="1">Belongs to the BTG family.</text>
</comment>
<gene>
    <name evidence="5" type="ORF">WR25_01189</name>
</gene>
<protein>
    <recommendedName>
        <fullName evidence="4">Anti-proliferative protein domain-containing protein</fullName>
    </recommendedName>
</protein>
<dbReference type="GO" id="GO:0003714">
    <property type="term" value="F:transcription corepressor activity"/>
    <property type="evidence" value="ECO:0007669"/>
    <property type="project" value="TreeGrafter"/>
</dbReference>
<dbReference type="SUPFAM" id="SSF160696">
    <property type="entry name" value="BTG domain-like"/>
    <property type="match status" value="1"/>
</dbReference>
<dbReference type="STRING" id="2018661.A0A2A2K1Y4"/>
<comment type="caution">
    <text evidence="5">The sequence shown here is derived from an EMBL/GenBank/DDBJ whole genome shotgun (WGS) entry which is preliminary data.</text>
</comment>
<proteinExistence type="inferred from homology"/>
<feature type="region of interest" description="Disordered" evidence="3">
    <location>
        <begin position="169"/>
        <end position="190"/>
    </location>
</feature>
<feature type="compositionally biased region" description="Low complexity" evidence="3">
    <location>
        <begin position="179"/>
        <end position="190"/>
    </location>
</feature>
<accession>A0A2A2K1Y4</accession>
<evidence type="ECO:0000313" key="5">
    <source>
        <dbReference type="EMBL" id="PAV67945.1"/>
    </source>
</evidence>
<dbReference type="AlphaFoldDB" id="A0A2A2K1Y4"/>
<dbReference type="Proteomes" id="UP000218231">
    <property type="component" value="Unassembled WGS sequence"/>
</dbReference>
<evidence type="ECO:0000313" key="6">
    <source>
        <dbReference type="Proteomes" id="UP000218231"/>
    </source>
</evidence>
<dbReference type="Pfam" id="PF07742">
    <property type="entry name" value="BTG"/>
    <property type="match status" value="1"/>
</dbReference>
<dbReference type="GO" id="GO:0005737">
    <property type="term" value="C:cytoplasm"/>
    <property type="evidence" value="ECO:0007669"/>
    <property type="project" value="TreeGrafter"/>
</dbReference>
<keyword evidence="2" id="KW-0597">Phosphoprotein</keyword>
<dbReference type="PANTHER" id="PTHR17537">
    <property type="entry name" value="TRANSDUCER OF ERBB2 TOB"/>
    <property type="match status" value="1"/>
</dbReference>
<dbReference type="OrthoDB" id="19928at2759"/>
<dbReference type="InterPro" id="IPR002087">
    <property type="entry name" value="Anti_prolifrtn"/>
</dbReference>
<organism evidence="5 6">
    <name type="scientific">Diploscapter pachys</name>
    <dbReference type="NCBI Taxonomy" id="2018661"/>
    <lineage>
        <taxon>Eukaryota</taxon>
        <taxon>Metazoa</taxon>
        <taxon>Ecdysozoa</taxon>
        <taxon>Nematoda</taxon>
        <taxon>Chromadorea</taxon>
        <taxon>Rhabditida</taxon>
        <taxon>Rhabditina</taxon>
        <taxon>Rhabditomorpha</taxon>
        <taxon>Rhabditoidea</taxon>
        <taxon>Rhabditidae</taxon>
        <taxon>Diploscapter</taxon>
    </lineage>
</organism>
<dbReference type="InterPro" id="IPR015676">
    <property type="entry name" value="Tob1/2"/>
</dbReference>
<evidence type="ECO:0000256" key="1">
    <source>
        <dbReference type="ARBA" id="ARBA00007989"/>
    </source>
</evidence>
<sequence>MYTEIKELVNFIAKHLLGRLPRRSVSLFCEQFANHLVQFYTPRWHLDNPTQGEKERVVRIKVGDNQTDMRLTSAAQLVGIDIEEMLSYLPDNILLYANPGTVFYRFGETAPPVPIWVGDKNADKHYNPQPEYVVKFNQQKASGMTATVPVPISNMGAAGRMSYPMTRLARKSDGHAHHASAAAGSDPADQPDSLYVRLQIVEYKPLPTEELPVHIERGDYKVFQFQPVNHVIYRAEQFALTRFGSHRQRPDHDVMKRIQQSAVLKHLGMTDPESEQRGANPPLAQDIRSDTATSHTQTAMTIATSKA</sequence>
<keyword evidence="6" id="KW-1185">Reference proteome</keyword>
<dbReference type="PANTHER" id="PTHR17537:SF5">
    <property type="entry name" value="TRANSDUCER OF ERBB2, ISOFORM A"/>
    <property type="match status" value="1"/>
</dbReference>
<feature type="compositionally biased region" description="Polar residues" evidence="3">
    <location>
        <begin position="290"/>
        <end position="307"/>
    </location>
</feature>
<dbReference type="InterPro" id="IPR036054">
    <property type="entry name" value="BTG-like_sf"/>
</dbReference>
<evidence type="ECO:0000256" key="2">
    <source>
        <dbReference type="ARBA" id="ARBA00022553"/>
    </source>
</evidence>
<feature type="domain" description="Anti-proliferative protein" evidence="4">
    <location>
        <begin position="1"/>
        <end position="109"/>
    </location>
</feature>
<feature type="region of interest" description="Disordered" evidence="3">
    <location>
        <begin position="271"/>
        <end position="307"/>
    </location>
</feature>